<keyword evidence="8" id="KW-1185">Reference proteome</keyword>
<dbReference type="InterPro" id="IPR011635">
    <property type="entry name" value="CARDB"/>
</dbReference>
<feature type="region of interest" description="Disordered" evidence="1">
    <location>
        <begin position="1426"/>
        <end position="1447"/>
    </location>
</feature>
<dbReference type="Pfam" id="PF07705">
    <property type="entry name" value="CARDB"/>
    <property type="match status" value="1"/>
</dbReference>
<evidence type="ECO:0000259" key="3">
    <source>
        <dbReference type="Pfam" id="PF07833"/>
    </source>
</evidence>
<name>A0AAC9RIK9_9CLOT</name>
<evidence type="ECO:0000259" key="2">
    <source>
        <dbReference type="Pfam" id="PF07705"/>
    </source>
</evidence>
<dbReference type="InterPro" id="IPR008930">
    <property type="entry name" value="Terpenoid_cyclase/PrenylTrfase"/>
</dbReference>
<dbReference type="Pfam" id="PF14478">
    <property type="entry name" value="DUF4430"/>
    <property type="match status" value="1"/>
</dbReference>
<reference evidence="7 9" key="2">
    <citation type="submission" date="2017-03" db="EMBL/GenBank/DDBJ databases">
        <title>Complete sequence of Clostridium formicaceticum DSM 92.</title>
        <authorList>
            <person name="Poehlein A."/>
            <person name="Karl M."/>
            <person name="Bengelsdorf F.R."/>
            <person name="Duerre P."/>
            <person name="Daniel R."/>
        </authorList>
    </citation>
    <scope>NUCLEOTIDE SEQUENCE [LARGE SCALE GENOMIC DNA]</scope>
    <source>
        <strain evidence="7 9">DSM 92</strain>
    </source>
</reference>
<reference evidence="6 8" key="1">
    <citation type="submission" date="2016-10" db="EMBL/GenBank/DDBJ databases">
        <title>Complete Genome Sequence of Acetogen Clostridium formicoaceticum ATCC 27076.</title>
        <authorList>
            <person name="Bao T."/>
            <person name="Cheng C."/>
            <person name="Zhao J."/>
            <person name="Yang S.-T."/>
            <person name="Wang J."/>
            <person name="Wang M."/>
        </authorList>
    </citation>
    <scope>NUCLEOTIDE SEQUENCE [LARGE SCALE GENOMIC DNA]</scope>
    <source>
        <strain evidence="6 8">ATCC 27076</strain>
    </source>
</reference>
<dbReference type="SUPFAM" id="SSF48239">
    <property type="entry name" value="Terpenoid cyclases/Protein prenyltransferases"/>
    <property type="match status" value="2"/>
</dbReference>
<sequence length="1909" mass="208684">MNAMMRKQRKSKISLLLVFVMLMGLLLPLGSVFSQGLEGQGVTVTDQVYKEGNGRDQPVTVATHVYDGNNKGSALEITLNLVGDSVPVAGQPVTVAAQVYNTGTSSLIALNVPLYLEDVAEPIGTEVIEELGSGAAETVSFLWTPAAAGFHNLRVVADGGYEATLTIQVFLPRPTTIEEMIAGIEGYLFSLNSDGEDGKPHLTMSLYPFALKATGLDASKFDLTADADTYNYITRLRNASEYNNNKWIDTLALADKVFDQIAKGEDPLSDIEELLGRQEDNGWFKDLKNNKDMKHNASTQARAILAIDAYYGADPDEEWPNAEEGTAKGRVGAILALIGEQYPKGSSGDTGGFLSYSFRSSLMPTFGNFQYSSSNLYGACDALVALSNYTDHPQIINTQTKETLGNAVKESIALGLEKIERDTRTFLNSYRVIPALIATNNDHLIDKYDLINVMLDKVQTNGSYKNNNNTTNLGVEYDTQQVLIALSDLLAGETAWKRIITPRAQNVKDVLADRNALGLPDAVTETIKLDLASVGPYGSTIKWYSHQPDVIDHEGMVTLPEAGRKRVTLTATISKGEIEKTRDFVITVDSQLKTRNELMLEKAVNAIGETYGTDLSNAGFKGAFALAAASLNLAEYSFYDVVGHKQGDLSQYSPQDYAEIILQLVLTEKNPYNHQGMNYVAELQNLEQQGNFGSMKDNIWALLALDAAGGTYDADLIKLIAEGIDENTPLATLGQALCGLASHRGLKPVDTAIEQAVARLESCQITEGPLAGMFFEDDEQYDFNLHAVITSGLTAVGEDLRENTEGSIKWIQSGQTPLDIFELYQLEDGSFKTDLTDTIGAINFDAVIALADMTAGNNVWSQAYLSPTDFQNLLTRAKTLIDQVLDLYTPQSGLALRNAYQEAVAANVPPGTIKGYGEKHFNLLTAINGLSMEFLPIFEDEGMYTPESFEKFKAKVTELYKTLSSEKATTEEVAEACGTVVEAYENLEPAAAAFSSAFFSQGATFAEPMAAMTATTFAMATTTATTDTQKQAQALLDKTMAAYHEYYGFDVSNGGYWRVFELASAGMDLAQYKLYDVTTHKNGLFNTYQATDYAAITLQLILTGNNPYDYQGINYVERLQACDKDNTGNFGAYGNNIWALMALDAAGAAYHPQLVTNVKNQAASEMFDTDMRGWALAAIQNHQDVIDAEEMKAIVNSFQNIQQKEGPLRGWFKLMNLRYNLSTHSAVVLGLNAAGVDLSAPEWTRDGQNPLDIIELLQREDGQFYFAFDSDVIENGGLLPGFNQDAIVALGDIVQGSNVWQRLALKPGHINDVLREAKDLLEGDLSIYTAASVNALQVAYANAITIPSGEVKGYGDRYYRLVAAIKGLDSNLIPAFTDQAKYTTGSFASFKTAVLDTRKLLEQPSTTALAVSQACETVGLAFKNLSTGSGDNPTNPGGPTDPTKPGDDITVTFTLLGGDAHGGNNGPIYIYKKNPGAFQRWISPTSVTVAADSTVYDVFTKVLKDNGYTYVGAESNYVSFIQTPGGLTLSEFSNGPKSGWMYIVNGTHPNVGLRNYVLRNGDNIIWHYTDDFTQEEGSEKWGGGGGGTVTTPEKPIEEIPIIEGQAEIDLEKRETVRISAQDVLELAENDFLTIFKEGIKVEIPMTNLITDAFKILEEETKALLEVTIKELTAAEKQEVLDKGKLGEDRGIFDIDGRIYDITLSIITADAGGNETRTKLIAYHQPVIITLDLSELNVSEEDMSQLTAVRYEVDEQDAIKVVKLGGEYDAETKLLRFYTNTLSYYGVAKARHLTKIQLAIDSLDAQVNGESIPLAQPATIINDRTMVPLRFIAEAMTAEVKWDGEEKKVTIIDQSQNKTLTLYVDQIHPELDTPPVIINGRTMVPIRYIAEQLGAYVLWHPDSQQIDIVR</sequence>
<accession>A0AAC9RIK9</accession>
<dbReference type="Gene3D" id="3.30.457.10">
    <property type="entry name" value="Copper amine oxidase-like, N-terminal domain"/>
    <property type="match status" value="2"/>
</dbReference>
<feature type="domain" description="Copper amine oxidase-like N-terminal" evidence="3">
    <location>
        <begin position="1863"/>
        <end position="1906"/>
    </location>
</feature>
<dbReference type="InterPro" id="IPR012854">
    <property type="entry name" value="Cu_amine_oxidase-like_N"/>
</dbReference>
<evidence type="ECO:0000313" key="9">
    <source>
        <dbReference type="Proteomes" id="UP000192478"/>
    </source>
</evidence>
<evidence type="ECO:0000313" key="8">
    <source>
        <dbReference type="Proteomes" id="UP000177894"/>
    </source>
</evidence>
<dbReference type="InterPro" id="IPR036582">
    <property type="entry name" value="Mao_N_sf"/>
</dbReference>
<dbReference type="Gene3D" id="1.50.10.20">
    <property type="match status" value="1"/>
</dbReference>
<feature type="domain" description="Atrophied bacterial Ig" evidence="5">
    <location>
        <begin position="523"/>
        <end position="590"/>
    </location>
</feature>
<evidence type="ECO:0000313" key="6">
    <source>
        <dbReference type="EMBL" id="AOY75873.1"/>
    </source>
</evidence>
<evidence type="ECO:0000259" key="5">
    <source>
        <dbReference type="Pfam" id="PF20578"/>
    </source>
</evidence>
<dbReference type="InterPro" id="IPR013783">
    <property type="entry name" value="Ig-like_fold"/>
</dbReference>
<gene>
    <name evidence="6" type="ORF">BJL90_08190</name>
    <name evidence="7" type="ORF">CLFO_05360</name>
</gene>
<feature type="domain" description="CARDB" evidence="2">
    <location>
        <begin position="80"/>
        <end position="159"/>
    </location>
</feature>
<organism evidence="7 9">
    <name type="scientific">Clostridium formicaceticum</name>
    <dbReference type="NCBI Taxonomy" id="1497"/>
    <lineage>
        <taxon>Bacteria</taxon>
        <taxon>Bacillati</taxon>
        <taxon>Bacillota</taxon>
        <taxon>Clostridia</taxon>
        <taxon>Eubacteriales</taxon>
        <taxon>Clostridiaceae</taxon>
        <taxon>Clostridium</taxon>
    </lineage>
</organism>
<evidence type="ECO:0000259" key="4">
    <source>
        <dbReference type="Pfam" id="PF14478"/>
    </source>
</evidence>
<dbReference type="EMBL" id="CP020559">
    <property type="protein sequence ID" value="ARE86214.1"/>
    <property type="molecule type" value="Genomic_DNA"/>
</dbReference>
<dbReference type="Proteomes" id="UP000192478">
    <property type="component" value="Chromosome"/>
</dbReference>
<dbReference type="InterPro" id="IPR027954">
    <property type="entry name" value="Transcobalamin-like_C"/>
</dbReference>
<dbReference type="Gene3D" id="2.170.130.30">
    <property type="match status" value="1"/>
</dbReference>
<evidence type="ECO:0000256" key="1">
    <source>
        <dbReference type="SAM" id="MobiDB-lite"/>
    </source>
</evidence>
<evidence type="ECO:0008006" key="10">
    <source>
        <dbReference type="Google" id="ProtNLM"/>
    </source>
</evidence>
<dbReference type="InterPro" id="IPR046780">
    <property type="entry name" value="aBig_2"/>
</dbReference>
<protein>
    <recommendedName>
        <fullName evidence="10">DUF4430 domain-containing protein</fullName>
    </recommendedName>
</protein>
<dbReference type="RefSeq" id="WP_070966393.1">
    <property type="nucleotide sequence ID" value="NZ_CP017603.1"/>
</dbReference>
<dbReference type="Gene3D" id="2.60.40.10">
    <property type="entry name" value="Immunoglobulins"/>
    <property type="match status" value="1"/>
</dbReference>
<dbReference type="Pfam" id="PF07833">
    <property type="entry name" value="Cu_amine_oxidN1"/>
    <property type="match status" value="2"/>
</dbReference>
<feature type="compositionally biased region" description="Low complexity" evidence="1">
    <location>
        <begin position="1427"/>
        <end position="1443"/>
    </location>
</feature>
<evidence type="ECO:0000313" key="7">
    <source>
        <dbReference type="EMBL" id="ARE86214.1"/>
    </source>
</evidence>
<dbReference type="Proteomes" id="UP000177894">
    <property type="component" value="Chromosome"/>
</dbReference>
<dbReference type="Pfam" id="PF20578">
    <property type="entry name" value="aBig_2"/>
    <property type="match status" value="1"/>
</dbReference>
<dbReference type="EMBL" id="CP017603">
    <property type="protein sequence ID" value="AOY75873.1"/>
    <property type="molecule type" value="Genomic_DNA"/>
</dbReference>
<dbReference type="SUPFAM" id="SSF55383">
    <property type="entry name" value="Copper amine oxidase, domain N"/>
    <property type="match status" value="2"/>
</dbReference>
<feature type="domain" description="Transcobalamin-like C-terminal" evidence="4">
    <location>
        <begin position="1492"/>
        <end position="1569"/>
    </location>
</feature>
<feature type="domain" description="Copper amine oxidase-like N-terminal" evidence="3">
    <location>
        <begin position="1793"/>
        <end position="1850"/>
    </location>
</feature>
<proteinExistence type="predicted"/>
<dbReference type="KEGG" id="cfm:BJL90_08190"/>